<keyword evidence="1" id="KW-1133">Transmembrane helix</keyword>
<reference evidence="2 3" key="1">
    <citation type="submission" date="2021-01" db="EMBL/GenBank/DDBJ databases">
        <title>Genome public.</title>
        <authorList>
            <person name="Liu C."/>
            <person name="Sun Q."/>
        </authorList>
    </citation>
    <scope>NUCLEOTIDE SEQUENCE [LARGE SCALE GENOMIC DNA]</scope>
    <source>
        <strain evidence="2 3">YIM B02515</strain>
    </source>
</reference>
<sequence length="516" mass="59043">MKKRLVIFFTIIVLILEISMHYVINLNEIKKSPSDSWGKEVLLDTADIQYVPKIVKFKSNYVVAYNDGQAIKLITTDNYGKKLNEKSFQIKNQIPYNITLITDDNKIYLSYIKYDNTKNIETMTLDDKFNIEKNSEIKNVTDLIQIDEKVMLISYEDRIEIKDIRNNSTATIKESNTKFLMGTKYNDKYVVAYGKQDGSYLYSFVRDGKADVPKLAGKLDETSKVTFFNAAISVDETTGYILAEYRVSGEFGGAREIKFSLSDKSYETGEFMINGEKTFISNVIPYSNGKDAGILASTYISRGKKNEYLNLASINLSGDRKVIPVSRVRGSVVYEEAHDDKVVFCQAIEKGKTNLYMTSSNAEFIKANNDLRNDEYKVAFFETLEKVLYGFTYIFVYGILWFVPAVIFNAFSFLFAYKCKPIISKIWFILSYIIAIGLKCYFISDVSYGKFKSFMPNALSFPVGMAFCVLLSIVYGIYGYVRFNKDTENNMMILDFSVALFLDTIVTLIFFVPFFV</sequence>
<evidence type="ECO:0000256" key="1">
    <source>
        <dbReference type="SAM" id="Phobius"/>
    </source>
</evidence>
<proteinExistence type="predicted"/>
<dbReference type="Proteomes" id="UP000632377">
    <property type="component" value="Unassembled WGS sequence"/>
</dbReference>
<protein>
    <submittedName>
        <fullName evidence="2">Uncharacterized protein</fullName>
    </submittedName>
</protein>
<accession>A0ABS1T5X6</accession>
<keyword evidence="1" id="KW-0812">Transmembrane</keyword>
<gene>
    <name evidence="2" type="ORF">JK636_03040</name>
</gene>
<feature type="transmembrane region" description="Helical" evidence="1">
    <location>
        <begin position="426"/>
        <end position="444"/>
    </location>
</feature>
<keyword evidence="1" id="KW-0472">Membrane</keyword>
<keyword evidence="3" id="KW-1185">Reference proteome</keyword>
<organism evidence="2 3">
    <name type="scientific">Clostridium rhizosphaerae</name>
    <dbReference type="NCBI Taxonomy" id="2803861"/>
    <lineage>
        <taxon>Bacteria</taxon>
        <taxon>Bacillati</taxon>
        <taxon>Bacillota</taxon>
        <taxon>Clostridia</taxon>
        <taxon>Eubacteriales</taxon>
        <taxon>Clostridiaceae</taxon>
        <taxon>Clostridium</taxon>
    </lineage>
</organism>
<feature type="transmembrane region" description="Helical" evidence="1">
    <location>
        <begin position="493"/>
        <end position="515"/>
    </location>
</feature>
<feature type="transmembrane region" description="Helical" evidence="1">
    <location>
        <begin position="387"/>
        <end position="414"/>
    </location>
</feature>
<comment type="caution">
    <text evidence="2">The sequence shown here is derived from an EMBL/GenBank/DDBJ whole genome shotgun (WGS) entry which is preliminary data.</text>
</comment>
<feature type="transmembrane region" description="Helical" evidence="1">
    <location>
        <begin position="459"/>
        <end position="481"/>
    </location>
</feature>
<evidence type="ECO:0000313" key="2">
    <source>
        <dbReference type="EMBL" id="MBL4934730.1"/>
    </source>
</evidence>
<dbReference type="EMBL" id="JAESWC010000001">
    <property type="protein sequence ID" value="MBL4934730.1"/>
    <property type="molecule type" value="Genomic_DNA"/>
</dbReference>
<dbReference type="RefSeq" id="WP_202747352.1">
    <property type="nucleotide sequence ID" value="NZ_JAESWC010000001.1"/>
</dbReference>
<name>A0ABS1T5X6_9CLOT</name>
<evidence type="ECO:0000313" key="3">
    <source>
        <dbReference type="Proteomes" id="UP000632377"/>
    </source>
</evidence>